<evidence type="ECO:0000313" key="6">
    <source>
        <dbReference type="Proteomes" id="UP000248196"/>
    </source>
</evidence>
<dbReference type="OrthoDB" id="9809338at2"/>
<dbReference type="SMART" id="SM00342">
    <property type="entry name" value="HTH_ARAC"/>
    <property type="match status" value="1"/>
</dbReference>
<dbReference type="PANTHER" id="PTHR46796:SF2">
    <property type="entry name" value="TRANSCRIPTIONAL REGULATORY PROTEIN"/>
    <property type="match status" value="1"/>
</dbReference>
<sequence>MKKRAIQIVPSRLHGMEMVTADTDFSFGRHTHDQFGIGLMDRGAQKSLSGRGRVESSAGDIITVNPGEVHDGSPLAGARAWRMIYCHPERLNQCFADISEGRFTSGEFSQPVFSNHHLAACFNRLFCAVTQSDALAAEEALLVIAAALAEIPHPPLAFPQDGIVRAREMIDDEPGSPLTLAELATEAGLSQYQLLRGFKRRTGLTPHAYLLQRRLLLARRLILAGDGLAEVADACGFADQSHMTRLFVRSFGYTPGSFSRQSA</sequence>
<organism evidence="5 6">
    <name type="scientific">Serratia plymuthica</name>
    <dbReference type="NCBI Taxonomy" id="82996"/>
    <lineage>
        <taxon>Bacteria</taxon>
        <taxon>Pseudomonadati</taxon>
        <taxon>Pseudomonadota</taxon>
        <taxon>Gammaproteobacteria</taxon>
        <taxon>Enterobacterales</taxon>
        <taxon>Yersiniaceae</taxon>
        <taxon>Serratia</taxon>
    </lineage>
</organism>
<name>A0A318P2H1_SERPL</name>
<keyword evidence="3" id="KW-0804">Transcription</keyword>
<dbReference type="RefSeq" id="WP_004942621.1">
    <property type="nucleotide sequence ID" value="NZ_JBJVNY010000002.1"/>
</dbReference>
<accession>A0A318P2H1</accession>
<gene>
    <name evidence="5" type="ORF">CT690_09665</name>
</gene>
<dbReference type="Gene3D" id="1.10.10.60">
    <property type="entry name" value="Homeodomain-like"/>
    <property type="match status" value="2"/>
</dbReference>
<dbReference type="SUPFAM" id="SSF51215">
    <property type="entry name" value="Regulatory protein AraC"/>
    <property type="match status" value="1"/>
</dbReference>
<keyword evidence="1" id="KW-0805">Transcription regulation</keyword>
<proteinExistence type="predicted"/>
<evidence type="ECO:0000256" key="2">
    <source>
        <dbReference type="ARBA" id="ARBA00023125"/>
    </source>
</evidence>
<dbReference type="GO" id="GO:0043565">
    <property type="term" value="F:sequence-specific DNA binding"/>
    <property type="evidence" value="ECO:0007669"/>
    <property type="project" value="InterPro"/>
</dbReference>
<dbReference type="Pfam" id="PF02311">
    <property type="entry name" value="AraC_binding"/>
    <property type="match status" value="1"/>
</dbReference>
<dbReference type="InterPro" id="IPR037923">
    <property type="entry name" value="HTH-like"/>
</dbReference>
<dbReference type="PROSITE" id="PS01124">
    <property type="entry name" value="HTH_ARAC_FAMILY_2"/>
    <property type="match status" value="1"/>
</dbReference>
<dbReference type="GO" id="GO:0003700">
    <property type="term" value="F:DNA-binding transcription factor activity"/>
    <property type="evidence" value="ECO:0007669"/>
    <property type="project" value="InterPro"/>
</dbReference>
<dbReference type="Pfam" id="PF12833">
    <property type="entry name" value="HTH_18"/>
    <property type="match status" value="1"/>
</dbReference>
<dbReference type="InterPro" id="IPR050204">
    <property type="entry name" value="AraC_XylS_family_regulators"/>
</dbReference>
<feature type="domain" description="HTH araC/xylS-type" evidence="4">
    <location>
        <begin position="164"/>
        <end position="261"/>
    </location>
</feature>
<evidence type="ECO:0000259" key="4">
    <source>
        <dbReference type="PROSITE" id="PS01124"/>
    </source>
</evidence>
<dbReference type="InterPro" id="IPR018060">
    <property type="entry name" value="HTH_AraC"/>
</dbReference>
<keyword evidence="2" id="KW-0238">DNA-binding</keyword>
<dbReference type="EMBL" id="PESE01000002">
    <property type="protein sequence ID" value="PYD39278.1"/>
    <property type="molecule type" value="Genomic_DNA"/>
</dbReference>
<evidence type="ECO:0000256" key="3">
    <source>
        <dbReference type="ARBA" id="ARBA00023163"/>
    </source>
</evidence>
<dbReference type="AlphaFoldDB" id="A0A318P2H1"/>
<comment type="caution">
    <text evidence="5">The sequence shown here is derived from an EMBL/GenBank/DDBJ whole genome shotgun (WGS) entry which is preliminary data.</text>
</comment>
<dbReference type="Proteomes" id="UP000248196">
    <property type="component" value="Unassembled WGS sequence"/>
</dbReference>
<evidence type="ECO:0000313" key="5">
    <source>
        <dbReference type="EMBL" id="PYD39278.1"/>
    </source>
</evidence>
<protein>
    <submittedName>
        <fullName evidence="5">AraC family transcriptional regulator</fullName>
    </submittedName>
</protein>
<dbReference type="InterPro" id="IPR003313">
    <property type="entry name" value="AraC-bd"/>
</dbReference>
<reference evidence="5 6" key="1">
    <citation type="submission" date="2017-11" db="EMBL/GenBank/DDBJ databases">
        <title>Genome sequence of the oocydin A producing rhizobacterium Serratia plymuthica 4Rx5.</title>
        <authorList>
            <person name="Matilla M.A."/>
            <person name="Udaondo Z."/>
            <person name="Salmond G.P.C."/>
        </authorList>
    </citation>
    <scope>NUCLEOTIDE SEQUENCE [LARGE SCALE GENOMIC DNA]</scope>
    <source>
        <strain evidence="5 6">4Rx5</strain>
    </source>
</reference>
<dbReference type="PANTHER" id="PTHR46796">
    <property type="entry name" value="HTH-TYPE TRANSCRIPTIONAL ACTIVATOR RHAS-RELATED"/>
    <property type="match status" value="1"/>
</dbReference>
<evidence type="ECO:0000256" key="1">
    <source>
        <dbReference type="ARBA" id="ARBA00023015"/>
    </source>
</evidence>
<dbReference type="InterPro" id="IPR009057">
    <property type="entry name" value="Homeodomain-like_sf"/>
</dbReference>
<dbReference type="SUPFAM" id="SSF46689">
    <property type="entry name" value="Homeodomain-like"/>
    <property type="match status" value="2"/>
</dbReference>